<dbReference type="NCBIfam" id="NF009327">
    <property type="entry name" value="PRK12684.1"/>
    <property type="match status" value="1"/>
</dbReference>
<dbReference type="PANTHER" id="PTHR30126">
    <property type="entry name" value="HTH-TYPE TRANSCRIPTIONAL REGULATOR"/>
    <property type="match status" value="1"/>
</dbReference>
<evidence type="ECO:0000256" key="1">
    <source>
        <dbReference type="ARBA" id="ARBA00009437"/>
    </source>
</evidence>
<dbReference type="PRINTS" id="PR00039">
    <property type="entry name" value="HTHLYSR"/>
</dbReference>
<dbReference type="KEGG" id="cser:CCO03_07160"/>
<dbReference type="InterPro" id="IPR036388">
    <property type="entry name" value="WH-like_DNA-bd_sf"/>
</dbReference>
<dbReference type="SUPFAM" id="SSF46785">
    <property type="entry name" value="Winged helix' DNA-binding domain"/>
    <property type="match status" value="1"/>
</dbReference>
<keyword evidence="4" id="KW-0804">Transcription</keyword>
<dbReference type="CDD" id="cd08413">
    <property type="entry name" value="PBP2_CysB_like"/>
    <property type="match status" value="1"/>
</dbReference>
<dbReference type="OrthoDB" id="5297026at2"/>
<dbReference type="InterPro" id="IPR000847">
    <property type="entry name" value="LysR_HTH_N"/>
</dbReference>
<dbReference type="InterPro" id="IPR037423">
    <property type="entry name" value="CysB_PBP2"/>
</dbReference>
<dbReference type="Gene3D" id="1.10.10.10">
    <property type="entry name" value="Winged helix-like DNA-binding domain superfamily/Winged helix DNA-binding domain"/>
    <property type="match status" value="1"/>
</dbReference>
<dbReference type="GO" id="GO:0019344">
    <property type="term" value="P:cysteine biosynthetic process"/>
    <property type="evidence" value="ECO:0007669"/>
    <property type="project" value="TreeGrafter"/>
</dbReference>
<comment type="similarity">
    <text evidence="1">Belongs to the LysR transcriptional regulatory family.</text>
</comment>
<evidence type="ECO:0000313" key="7">
    <source>
        <dbReference type="Proteomes" id="UP000196138"/>
    </source>
</evidence>
<feature type="domain" description="HTH lysR-type" evidence="5">
    <location>
        <begin position="1"/>
        <end position="59"/>
    </location>
</feature>
<dbReference type="RefSeq" id="WP_087279140.1">
    <property type="nucleotide sequence ID" value="NZ_CP021455.1"/>
</dbReference>
<dbReference type="GO" id="GO:0003700">
    <property type="term" value="F:DNA-binding transcription factor activity"/>
    <property type="evidence" value="ECO:0007669"/>
    <property type="project" value="InterPro"/>
</dbReference>
<keyword evidence="3" id="KW-0238">DNA-binding</keyword>
<dbReference type="SUPFAM" id="SSF53850">
    <property type="entry name" value="Periplasmic binding protein-like II"/>
    <property type="match status" value="1"/>
</dbReference>
<dbReference type="Gene3D" id="3.40.190.10">
    <property type="entry name" value="Periplasmic binding protein-like II"/>
    <property type="match status" value="2"/>
</dbReference>
<reference evidence="6 7" key="1">
    <citation type="submission" date="2017-05" db="EMBL/GenBank/DDBJ databases">
        <authorList>
            <person name="Song R."/>
            <person name="Chenine A.L."/>
            <person name="Ruprecht R.M."/>
        </authorList>
    </citation>
    <scope>NUCLEOTIDE SEQUENCE [LARGE SCALE GENOMIC DNA]</scope>
    <source>
        <strain evidence="6 7">DSM 26136</strain>
    </source>
</reference>
<dbReference type="EMBL" id="CP021455">
    <property type="protein sequence ID" value="ARU04482.1"/>
    <property type="molecule type" value="Genomic_DNA"/>
</dbReference>
<dbReference type="Pfam" id="PF03466">
    <property type="entry name" value="LysR_substrate"/>
    <property type="match status" value="1"/>
</dbReference>
<evidence type="ECO:0000256" key="4">
    <source>
        <dbReference type="ARBA" id="ARBA00023163"/>
    </source>
</evidence>
<dbReference type="PROSITE" id="PS50931">
    <property type="entry name" value="HTH_LYSR"/>
    <property type="match status" value="1"/>
</dbReference>
<name>A0A1Y0EMF1_9BURK</name>
<keyword evidence="2" id="KW-0805">Transcription regulation</keyword>
<evidence type="ECO:0000256" key="3">
    <source>
        <dbReference type="ARBA" id="ARBA00023125"/>
    </source>
</evidence>
<protein>
    <submittedName>
        <fullName evidence="6">Transcriptional regulator</fullName>
    </submittedName>
</protein>
<dbReference type="GO" id="GO:0000976">
    <property type="term" value="F:transcription cis-regulatory region binding"/>
    <property type="evidence" value="ECO:0007669"/>
    <property type="project" value="TreeGrafter"/>
</dbReference>
<sequence length="327" mass="35829">MNFQQLRSMREAVRQSFNLTDVANLLFTSQPGVSRQIRELEDELGVEIFVRAGKRLTGLTGPGEALLPIVERLLLEADNLRRVGEDFADSSQGRLAIAATHSQARYALPPVVRDFRARYPKVQLHLHQGSPKQVAQMLLSGEADLGVATEALAGFDGLATLPCYRWSHSIVVPAGHALAVHAERPQGLTLEQLAQWPIVTYEPGFTGRAHIDEAFAREGLMPEVVLSAMDADVIKTYVGLELGVGIVASIAFDAERDKDLVAIDARHLFEVNLTRLGLRKGAWLRGYVYDFIECFVPTLTRDVVQGALQDKAAPPAGDDEREAVSLA</sequence>
<evidence type="ECO:0000313" key="6">
    <source>
        <dbReference type="EMBL" id="ARU04482.1"/>
    </source>
</evidence>
<gene>
    <name evidence="6" type="ORF">CCO03_07160</name>
</gene>
<evidence type="ECO:0000256" key="2">
    <source>
        <dbReference type="ARBA" id="ARBA00023015"/>
    </source>
</evidence>
<dbReference type="InterPro" id="IPR036390">
    <property type="entry name" value="WH_DNA-bd_sf"/>
</dbReference>
<dbReference type="Proteomes" id="UP000196138">
    <property type="component" value="Chromosome"/>
</dbReference>
<dbReference type="PANTHER" id="PTHR30126:SF6">
    <property type="entry name" value="HTH-TYPE TRANSCRIPTIONAL REGULATOR CYSB-RELATED"/>
    <property type="match status" value="1"/>
</dbReference>
<accession>A0A1Y0EMF1</accession>
<proteinExistence type="inferred from homology"/>
<dbReference type="InterPro" id="IPR005119">
    <property type="entry name" value="LysR_subst-bd"/>
</dbReference>
<organism evidence="6 7">
    <name type="scientific">Comamonas serinivorans</name>
    <dbReference type="NCBI Taxonomy" id="1082851"/>
    <lineage>
        <taxon>Bacteria</taxon>
        <taxon>Pseudomonadati</taxon>
        <taxon>Pseudomonadota</taxon>
        <taxon>Betaproteobacteria</taxon>
        <taxon>Burkholderiales</taxon>
        <taxon>Comamonadaceae</taxon>
        <taxon>Comamonas</taxon>
    </lineage>
</organism>
<evidence type="ECO:0000259" key="5">
    <source>
        <dbReference type="PROSITE" id="PS50931"/>
    </source>
</evidence>
<keyword evidence="7" id="KW-1185">Reference proteome</keyword>
<dbReference type="AlphaFoldDB" id="A0A1Y0EMF1"/>
<dbReference type="Pfam" id="PF00126">
    <property type="entry name" value="HTH_1"/>
    <property type="match status" value="1"/>
</dbReference>